<evidence type="ECO:0000313" key="3">
    <source>
        <dbReference type="Proteomes" id="UP000237000"/>
    </source>
</evidence>
<protein>
    <recommendedName>
        <fullName evidence="1">RNase H type-1 domain-containing protein</fullName>
    </recommendedName>
</protein>
<proteinExistence type="predicted"/>
<accession>A0A2P5ETN4</accession>
<dbReference type="GO" id="GO:0004523">
    <property type="term" value="F:RNA-DNA hybrid ribonuclease activity"/>
    <property type="evidence" value="ECO:0007669"/>
    <property type="project" value="InterPro"/>
</dbReference>
<dbReference type="Pfam" id="PF13456">
    <property type="entry name" value="RVT_3"/>
    <property type="match status" value="1"/>
</dbReference>
<dbReference type="GO" id="GO:0003676">
    <property type="term" value="F:nucleic acid binding"/>
    <property type="evidence" value="ECO:0007669"/>
    <property type="project" value="InterPro"/>
</dbReference>
<dbReference type="PANTHER" id="PTHR47074">
    <property type="entry name" value="BNAC02G40300D PROTEIN"/>
    <property type="match status" value="1"/>
</dbReference>
<dbReference type="InterPro" id="IPR002156">
    <property type="entry name" value="RNaseH_domain"/>
</dbReference>
<dbReference type="InParanoid" id="A0A2P5ETN4"/>
<reference evidence="3" key="1">
    <citation type="submission" date="2016-06" db="EMBL/GenBank/DDBJ databases">
        <title>Parallel loss of symbiosis genes in relatives of nitrogen-fixing non-legume Parasponia.</title>
        <authorList>
            <person name="Van Velzen R."/>
            <person name="Holmer R."/>
            <person name="Bu F."/>
            <person name="Rutten L."/>
            <person name="Van Zeijl A."/>
            <person name="Liu W."/>
            <person name="Santuari L."/>
            <person name="Cao Q."/>
            <person name="Sharma T."/>
            <person name="Shen D."/>
            <person name="Roswanjaya Y."/>
            <person name="Wardhani T."/>
            <person name="Kalhor M.S."/>
            <person name="Jansen J."/>
            <person name="Van den Hoogen J."/>
            <person name="Gungor B."/>
            <person name="Hartog M."/>
            <person name="Hontelez J."/>
            <person name="Verver J."/>
            <person name="Yang W.-C."/>
            <person name="Schijlen E."/>
            <person name="Repin R."/>
            <person name="Schilthuizen M."/>
            <person name="Schranz E."/>
            <person name="Heidstra R."/>
            <person name="Miyata K."/>
            <person name="Fedorova E."/>
            <person name="Kohlen W."/>
            <person name="Bisseling T."/>
            <person name="Smit S."/>
            <person name="Geurts R."/>
        </authorList>
    </citation>
    <scope>NUCLEOTIDE SEQUENCE [LARGE SCALE GENOMIC DNA]</scope>
    <source>
        <strain evidence="3">cv. RG33-2</strain>
    </source>
</reference>
<evidence type="ECO:0000313" key="2">
    <source>
        <dbReference type="EMBL" id="PON88910.1"/>
    </source>
</evidence>
<dbReference type="AlphaFoldDB" id="A0A2P5ETN4"/>
<dbReference type="InterPro" id="IPR052929">
    <property type="entry name" value="RNase_H-like_EbsB-rel"/>
</dbReference>
<dbReference type="PANTHER" id="PTHR47074:SF48">
    <property type="entry name" value="POLYNUCLEOTIDYL TRANSFERASE, RIBONUCLEASE H-LIKE SUPERFAMILY PROTEIN"/>
    <property type="match status" value="1"/>
</dbReference>
<comment type="caution">
    <text evidence="2">The sequence shown here is derived from an EMBL/GenBank/DDBJ whole genome shotgun (WGS) entry which is preliminary data.</text>
</comment>
<organism evidence="2 3">
    <name type="scientific">Trema orientale</name>
    <name type="common">Charcoal tree</name>
    <name type="synonym">Celtis orientalis</name>
    <dbReference type="NCBI Taxonomy" id="63057"/>
    <lineage>
        <taxon>Eukaryota</taxon>
        <taxon>Viridiplantae</taxon>
        <taxon>Streptophyta</taxon>
        <taxon>Embryophyta</taxon>
        <taxon>Tracheophyta</taxon>
        <taxon>Spermatophyta</taxon>
        <taxon>Magnoliopsida</taxon>
        <taxon>eudicotyledons</taxon>
        <taxon>Gunneridae</taxon>
        <taxon>Pentapetalae</taxon>
        <taxon>rosids</taxon>
        <taxon>fabids</taxon>
        <taxon>Rosales</taxon>
        <taxon>Cannabaceae</taxon>
        <taxon>Trema</taxon>
    </lineage>
</organism>
<dbReference type="Proteomes" id="UP000237000">
    <property type="component" value="Unassembled WGS sequence"/>
</dbReference>
<dbReference type="STRING" id="63057.A0A2P5ETN4"/>
<dbReference type="OrthoDB" id="1749408at2759"/>
<name>A0A2P5ETN4_TREOI</name>
<sequence>MDHALFNCHIARQVWRHYGFWKQLKIQILEDLGETLLNVDQNISIEDFEKCCILFWCIWLDRNHHLHGGASRPVESIVAFANSFLDEYHAATDILGIHTKLTLSGVPKWMPPSLSIIKLNSDASIRTDRDHVGIGVVFRDHLGLVLAACTRRLSRKFLVEVAELLAIRTSFLLAWDGKSLCP</sequence>
<keyword evidence="3" id="KW-1185">Reference proteome</keyword>
<feature type="domain" description="RNase H type-1" evidence="1">
    <location>
        <begin position="120"/>
        <end position="176"/>
    </location>
</feature>
<dbReference type="EMBL" id="JXTC01000100">
    <property type="protein sequence ID" value="PON88910.1"/>
    <property type="molecule type" value="Genomic_DNA"/>
</dbReference>
<evidence type="ECO:0000259" key="1">
    <source>
        <dbReference type="Pfam" id="PF13456"/>
    </source>
</evidence>
<gene>
    <name evidence="2" type="ORF">TorRG33x02_152930</name>
</gene>